<dbReference type="KEGG" id="vag:N646_2815"/>
<dbReference type="AlphaFoldDB" id="A0A2I3CFT8"/>
<dbReference type="HOGENOM" id="CLU_211704_0_0_6"/>
<dbReference type="EMBL" id="CP006718">
    <property type="protein sequence ID" value="AGV18625.1"/>
    <property type="molecule type" value="Genomic_DNA"/>
</dbReference>
<reference evidence="1 2" key="1">
    <citation type="journal article" date="2015" name="Genome Announc.">
        <title>Complete genome sequence of Vibrio alginolyticus ATCC 17749.</title>
        <authorList>
            <person name="Liu X.F."/>
            <person name="Cao Y."/>
            <person name="Zhang H.L."/>
            <person name="Chen Y.J."/>
            <person name="Hu C.J."/>
        </authorList>
    </citation>
    <scope>NUCLEOTIDE SEQUENCE [LARGE SCALE GENOMIC DNA]</scope>
    <source>
        <strain evidence="2">ATCC 17749 / DSM 2171 / NBRC 15630 / NCIMB 1903 / NCTC 12160 / XII-53</strain>
    </source>
</reference>
<organism evidence="1 2">
    <name type="scientific">Vibrio alginolyticus (strain ATCC 17749 / DSM 2171 / NBRC 15630 / NCIMB 1903 / NCTC 12160 / XII-53)</name>
    <dbReference type="NCBI Taxonomy" id="1219076"/>
    <lineage>
        <taxon>Bacteria</taxon>
        <taxon>Pseudomonadati</taxon>
        <taxon>Pseudomonadota</taxon>
        <taxon>Gammaproteobacteria</taxon>
        <taxon>Vibrionales</taxon>
        <taxon>Vibrionaceae</taxon>
        <taxon>Vibrio</taxon>
    </lineage>
</organism>
<accession>A0A2I3CFT8</accession>
<dbReference type="Proteomes" id="UP000016714">
    <property type="component" value="Chromosome 1"/>
</dbReference>
<sequence>MRRRRVQSKRLNNTVAAIRRKRKLTCMKKKVSSRNRVFVHLVNH</sequence>
<gene>
    <name evidence="1" type="ORF">N646_2815</name>
</gene>
<evidence type="ECO:0000313" key="2">
    <source>
        <dbReference type="Proteomes" id="UP000016714"/>
    </source>
</evidence>
<proteinExistence type="predicted"/>
<name>A0A2I3CFT8_VIBAX</name>
<protein>
    <submittedName>
        <fullName evidence="1">Uncharacterized protein</fullName>
    </submittedName>
</protein>
<evidence type="ECO:0000313" key="1">
    <source>
        <dbReference type="EMBL" id="AGV18625.1"/>
    </source>
</evidence>